<dbReference type="Gene3D" id="3.30.300.130">
    <property type="entry name" value="Fe-S cluster assembly (FSCA)"/>
    <property type="match status" value="1"/>
</dbReference>
<proteinExistence type="predicted"/>
<accession>A0A916VGU1</accession>
<dbReference type="InterPro" id="IPR002744">
    <property type="entry name" value="MIP18-like"/>
</dbReference>
<feature type="domain" description="MIP18 family-like" evidence="1">
    <location>
        <begin position="9"/>
        <end position="80"/>
    </location>
</feature>
<dbReference type="RefSeq" id="WP_212780032.1">
    <property type="nucleotide sequence ID" value="NZ_BMAY01000001.1"/>
</dbReference>
<dbReference type="Proteomes" id="UP000677218">
    <property type="component" value="Unassembled WGS sequence"/>
</dbReference>
<sequence length="104" mass="11612">MRDNKEIQADIMAALGSVIDPELQVDIVNLGLIYDVDLDEDGICLVTMTLTIMGCPLSDYLNKAITKALLTVPEIKHVDINLVWYPAWSTDRMSREAKLLLGIH</sequence>
<keyword evidence="3" id="KW-1185">Reference proteome</keyword>
<reference evidence="2" key="1">
    <citation type="submission" date="2020-08" db="EMBL/GenBank/DDBJ databases">
        <title>Taxonomic study for Lactobacillus species isolated from hardwood bark.</title>
        <authorList>
            <person name="Tohno M."/>
            <person name="Tanizawa Y."/>
        </authorList>
    </citation>
    <scope>NUCLEOTIDE SEQUENCE</scope>
    <source>
        <strain evidence="2">B40</strain>
    </source>
</reference>
<protein>
    <recommendedName>
        <fullName evidence="1">MIP18 family-like domain-containing protein</fullName>
    </recommendedName>
</protein>
<gene>
    <name evidence="2" type="ORF">LCB40_02060</name>
</gene>
<dbReference type="PANTHER" id="PTHR42831:SF1">
    <property type="entry name" value="FE-S PROTEIN MATURATION AUXILIARY FACTOR YITW"/>
    <property type="match status" value="1"/>
</dbReference>
<dbReference type="Pfam" id="PF01883">
    <property type="entry name" value="FeS_assembly_P"/>
    <property type="match status" value="1"/>
</dbReference>
<dbReference type="InterPro" id="IPR052339">
    <property type="entry name" value="Fe-S_Maturation_MIP18"/>
</dbReference>
<evidence type="ECO:0000313" key="3">
    <source>
        <dbReference type="Proteomes" id="UP000677218"/>
    </source>
</evidence>
<dbReference type="PANTHER" id="PTHR42831">
    <property type="entry name" value="FE-S PROTEIN MATURATION AUXILIARY FACTOR YITW"/>
    <property type="match status" value="1"/>
</dbReference>
<evidence type="ECO:0000313" key="2">
    <source>
        <dbReference type="EMBL" id="GFZ26326.1"/>
    </source>
</evidence>
<dbReference type="InterPro" id="IPR034904">
    <property type="entry name" value="FSCA_dom_sf"/>
</dbReference>
<dbReference type="EMBL" id="BMAY01000001">
    <property type="protein sequence ID" value="GFZ26326.1"/>
    <property type="molecule type" value="Genomic_DNA"/>
</dbReference>
<dbReference type="SUPFAM" id="SSF117916">
    <property type="entry name" value="Fe-S cluster assembly (FSCA) domain-like"/>
    <property type="match status" value="1"/>
</dbReference>
<name>A0A916VGU1_9LACO</name>
<organism evidence="2 3">
    <name type="scientific">Lactobacillus corticis</name>
    <dbReference type="NCBI Taxonomy" id="2201249"/>
    <lineage>
        <taxon>Bacteria</taxon>
        <taxon>Bacillati</taxon>
        <taxon>Bacillota</taxon>
        <taxon>Bacilli</taxon>
        <taxon>Lactobacillales</taxon>
        <taxon>Lactobacillaceae</taxon>
        <taxon>Lactobacillus</taxon>
    </lineage>
</organism>
<dbReference type="AlphaFoldDB" id="A0A916VGU1"/>
<evidence type="ECO:0000259" key="1">
    <source>
        <dbReference type="Pfam" id="PF01883"/>
    </source>
</evidence>
<comment type="caution">
    <text evidence="2">The sequence shown here is derived from an EMBL/GenBank/DDBJ whole genome shotgun (WGS) entry which is preliminary data.</text>
</comment>